<feature type="chain" id="PRO_5037758291" description="SH3 domain-containing protein" evidence="3">
    <location>
        <begin position="23"/>
        <end position="367"/>
    </location>
</feature>
<evidence type="ECO:0000313" key="4">
    <source>
        <dbReference type="EMBL" id="MBK7677430.1"/>
    </source>
</evidence>
<evidence type="ECO:0000256" key="1">
    <source>
        <dbReference type="SAM" id="MobiDB-lite"/>
    </source>
</evidence>
<feature type="transmembrane region" description="Helical" evidence="2">
    <location>
        <begin position="133"/>
        <end position="155"/>
    </location>
</feature>
<keyword evidence="2" id="KW-0812">Transmembrane</keyword>
<accession>A0A935Q5C5</accession>
<proteinExistence type="predicted"/>
<feature type="signal peptide" evidence="3">
    <location>
        <begin position="1"/>
        <end position="22"/>
    </location>
</feature>
<evidence type="ECO:0000313" key="5">
    <source>
        <dbReference type="Proteomes" id="UP000697998"/>
    </source>
</evidence>
<feature type="region of interest" description="Disordered" evidence="1">
    <location>
        <begin position="25"/>
        <end position="103"/>
    </location>
</feature>
<protein>
    <recommendedName>
        <fullName evidence="6">SH3 domain-containing protein</fullName>
    </recommendedName>
</protein>
<name>A0A935Q5C5_9PROT</name>
<keyword evidence="3" id="KW-0732">Signal</keyword>
<comment type="caution">
    <text evidence="4">The sequence shown here is derived from an EMBL/GenBank/DDBJ whole genome shotgun (WGS) entry which is preliminary data.</text>
</comment>
<dbReference type="AlphaFoldDB" id="A0A935Q5C5"/>
<reference evidence="4 5" key="1">
    <citation type="submission" date="2020-10" db="EMBL/GenBank/DDBJ databases">
        <title>Connecting structure to function with the recovery of over 1000 high-quality activated sludge metagenome-assembled genomes encoding full-length rRNA genes using long-read sequencing.</title>
        <authorList>
            <person name="Singleton C.M."/>
            <person name="Petriglieri F."/>
            <person name="Kristensen J.M."/>
            <person name="Kirkegaard R.H."/>
            <person name="Michaelsen T.Y."/>
            <person name="Andersen M.H."/>
            <person name="Karst S.M."/>
            <person name="Dueholm M.S."/>
            <person name="Nielsen P.H."/>
            <person name="Albertsen M."/>
        </authorList>
    </citation>
    <scope>NUCLEOTIDE SEQUENCE [LARGE SCALE GENOMIC DNA]</scope>
    <source>
        <strain evidence="4">EsbW_18-Q3-R4-48_BATAC.285</strain>
    </source>
</reference>
<keyword evidence="2" id="KW-1133">Transmembrane helix</keyword>
<sequence>MNRKTLLLVTCALSAFTVLALASTGGRGADEQGRPPLGAAEGVKAESSPDVSTPSKNPVREVGASHSRPREDIRDLRIAANDEERSGTERREPPFGSVLRGADHSPNQEAIVRDEAPNRSARFFSFRWMDAKMAVTLGIFLLVLLFLVPLIWFIWPHLVRQMRQPEAPAEDVEQVVPQLVFSPTDRELLYSIANDIGYREDASGHFRKPRNTVNLAEMQFQQPEEAISRSGEIGVGELNADSGSAADVFAPRPRPTRPSIDLKWYNDLSKMPDIGNLSNVIRPFQGTLRVDVITDNEGFWLTAVVFEGERSRVGRVLPRNGSQYLHQRAWFEVVGGSGQVAEILLPAAARYDGRGWVLQEKGRVRCT</sequence>
<dbReference type="EMBL" id="JADJMH010000036">
    <property type="protein sequence ID" value="MBK7677430.1"/>
    <property type="molecule type" value="Genomic_DNA"/>
</dbReference>
<evidence type="ECO:0000256" key="2">
    <source>
        <dbReference type="SAM" id="Phobius"/>
    </source>
</evidence>
<evidence type="ECO:0008006" key="6">
    <source>
        <dbReference type="Google" id="ProtNLM"/>
    </source>
</evidence>
<organism evidence="4 5">
    <name type="scientific">Candidatus Accumulibacter proximus</name>
    <dbReference type="NCBI Taxonomy" id="2954385"/>
    <lineage>
        <taxon>Bacteria</taxon>
        <taxon>Pseudomonadati</taxon>
        <taxon>Pseudomonadota</taxon>
        <taxon>Betaproteobacteria</taxon>
        <taxon>Candidatus Accumulibacter</taxon>
    </lineage>
</organism>
<feature type="compositionally biased region" description="Basic and acidic residues" evidence="1">
    <location>
        <begin position="68"/>
        <end position="93"/>
    </location>
</feature>
<evidence type="ECO:0000256" key="3">
    <source>
        <dbReference type="SAM" id="SignalP"/>
    </source>
</evidence>
<dbReference type="Proteomes" id="UP000697998">
    <property type="component" value="Unassembled WGS sequence"/>
</dbReference>
<gene>
    <name evidence="4" type="ORF">IPJ27_23265</name>
</gene>
<keyword evidence="2" id="KW-0472">Membrane</keyword>